<dbReference type="InterPro" id="IPR037171">
    <property type="entry name" value="NagB/RpiA_transferase-like"/>
</dbReference>
<dbReference type="EC" id="5.3.1.6" evidence="4"/>
<dbReference type="PANTHER" id="PTHR43748:SF1">
    <property type="entry name" value="RIBOSE-5-PHOSPHATE ISOMERASE 4, CHLOROPLASTIC-RELATED"/>
    <property type="match status" value="1"/>
</dbReference>
<name>A0A250WXF6_9CHLO</name>
<dbReference type="AlphaFoldDB" id="A0A250WXF6"/>
<evidence type="ECO:0000313" key="7">
    <source>
        <dbReference type="Proteomes" id="UP000232323"/>
    </source>
</evidence>
<proteinExistence type="inferred from homology"/>
<dbReference type="InterPro" id="IPR004788">
    <property type="entry name" value="Ribose5P_isomerase_type_A"/>
</dbReference>
<organism evidence="6 7">
    <name type="scientific">Chlamydomonas eustigma</name>
    <dbReference type="NCBI Taxonomy" id="1157962"/>
    <lineage>
        <taxon>Eukaryota</taxon>
        <taxon>Viridiplantae</taxon>
        <taxon>Chlorophyta</taxon>
        <taxon>core chlorophytes</taxon>
        <taxon>Chlorophyceae</taxon>
        <taxon>CS clade</taxon>
        <taxon>Chlamydomonadales</taxon>
        <taxon>Chlamydomonadaceae</taxon>
        <taxon>Chlamydomonas</taxon>
    </lineage>
</organism>
<protein>
    <recommendedName>
        <fullName evidence="4">ribose-5-phosphate isomerase</fullName>
        <ecNumber evidence="4">5.3.1.6</ecNumber>
    </recommendedName>
</protein>
<dbReference type="Gene3D" id="3.40.50.1360">
    <property type="match status" value="1"/>
</dbReference>
<dbReference type="GO" id="GO:0009052">
    <property type="term" value="P:pentose-phosphate shunt, non-oxidative branch"/>
    <property type="evidence" value="ECO:0007669"/>
    <property type="project" value="InterPro"/>
</dbReference>
<evidence type="ECO:0000256" key="3">
    <source>
        <dbReference type="ARBA" id="ARBA00008088"/>
    </source>
</evidence>
<keyword evidence="5" id="KW-0413">Isomerase</keyword>
<dbReference type="Pfam" id="PF06026">
    <property type="entry name" value="Rib_5-P_isom_A"/>
    <property type="match status" value="1"/>
</dbReference>
<dbReference type="InterPro" id="IPR050262">
    <property type="entry name" value="Ribose-5P_isomerase"/>
</dbReference>
<dbReference type="STRING" id="1157962.A0A250WXF6"/>
<accession>A0A250WXF6</accession>
<evidence type="ECO:0000256" key="4">
    <source>
        <dbReference type="ARBA" id="ARBA00011959"/>
    </source>
</evidence>
<evidence type="ECO:0000256" key="1">
    <source>
        <dbReference type="ARBA" id="ARBA00001713"/>
    </source>
</evidence>
<dbReference type="PANTHER" id="PTHR43748">
    <property type="entry name" value="RIBOSE-5-PHOSPHATE ISOMERASE 3, CHLOROPLASTIC-RELATED"/>
    <property type="match status" value="1"/>
</dbReference>
<gene>
    <name evidence="6" type="ORF">CEUSTIGMA_g2944.t1</name>
</gene>
<comment type="pathway">
    <text evidence="2">Carbohydrate degradation; pentose phosphate pathway; D-ribose 5-phosphate from D-ribulose 5-phosphate (non-oxidative stage): step 1/1.</text>
</comment>
<dbReference type="OrthoDB" id="1555531at2759"/>
<evidence type="ECO:0000256" key="5">
    <source>
        <dbReference type="ARBA" id="ARBA00023235"/>
    </source>
</evidence>
<comment type="caution">
    <text evidence="6">The sequence shown here is derived from an EMBL/GenBank/DDBJ whole genome shotgun (WGS) entry which is preliminary data.</text>
</comment>
<dbReference type="SUPFAM" id="SSF100950">
    <property type="entry name" value="NagB/RpiA/CoA transferase-like"/>
    <property type="match status" value="1"/>
</dbReference>
<dbReference type="EMBL" id="BEGY01000012">
    <property type="protein sequence ID" value="GAX75501.1"/>
    <property type="molecule type" value="Genomic_DNA"/>
</dbReference>
<dbReference type="GO" id="GO:0004751">
    <property type="term" value="F:ribose-5-phosphate isomerase activity"/>
    <property type="evidence" value="ECO:0007669"/>
    <property type="project" value="UniProtKB-EC"/>
</dbReference>
<keyword evidence="7" id="KW-1185">Reference proteome</keyword>
<comment type="similarity">
    <text evidence="3">Belongs to the ribose 5-phosphate isomerase family.</text>
</comment>
<dbReference type="Proteomes" id="UP000232323">
    <property type="component" value="Unassembled WGS sequence"/>
</dbReference>
<dbReference type="UniPathway" id="UPA00115">
    <property type="reaction ID" value="UER00412"/>
</dbReference>
<dbReference type="Gene3D" id="3.30.70.260">
    <property type="match status" value="1"/>
</dbReference>
<evidence type="ECO:0000256" key="2">
    <source>
        <dbReference type="ARBA" id="ARBA00004988"/>
    </source>
</evidence>
<comment type="catalytic activity">
    <reaction evidence="1">
        <text>aldehydo-D-ribose 5-phosphate = D-ribulose 5-phosphate</text>
        <dbReference type="Rhea" id="RHEA:14657"/>
        <dbReference type="ChEBI" id="CHEBI:58121"/>
        <dbReference type="ChEBI" id="CHEBI:58273"/>
        <dbReference type="EC" id="5.3.1.6"/>
    </reaction>
</comment>
<sequence>MLGFKNSLFSQSLSRGCVARPARKTRLRCQAINDLPTYKREAAKLLVDKFITSSSTLGLGSGELVNLVIAEVGERLASGQLQSIKAVPSCNAAASSAAFHGVPLCTLDQLGKKVDVAFEEVDMIDMSQNAAVKGVNALPQQPQILALRELAEQSSKYVLLVEADQVVDRLHGTLPLVIEGGEDWEEPAEELDDIFLGDAELWRRPMAGTANPRGGDNPYVSPEGHNIVDVRFEGSFKLFGEEQTYQSIVEEINGVQGLISHGLLLNMADAVIVASKITEPRVISLQRSNLVPAI</sequence>
<evidence type="ECO:0000313" key="6">
    <source>
        <dbReference type="EMBL" id="GAX75501.1"/>
    </source>
</evidence>
<reference evidence="6 7" key="1">
    <citation type="submission" date="2017-08" db="EMBL/GenBank/DDBJ databases">
        <title>Acidophilic green algal genome provides insights into adaptation to an acidic environment.</title>
        <authorList>
            <person name="Hirooka S."/>
            <person name="Hirose Y."/>
            <person name="Kanesaki Y."/>
            <person name="Higuchi S."/>
            <person name="Fujiwara T."/>
            <person name="Onuma R."/>
            <person name="Era A."/>
            <person name="Ohbayashi R."/>
            <person name="Uzuka A."/>
            <person name="Nozaki H."/>
            <person name="Yoshikawa H."/>
            <person name="Miyagishima S.Y."/>
        </authorList>
    </citation>
    <scope>NUCLEOTIDE SEQUENCE [LARGE SCALE GENOMIC DNA]</scope>
    <source>
        <strain evidence="6 7">NIES-2499</strain>
    </source>
</reference>